<evidence type="ECO:0000313" key="2">
    <source>
        <dbReference type="Proteomes" id="UP000190675"/>
    </source>
</evidence>
<name>A0A1M5Q6L9_9BRAD</name>
<sequence>MRDYAALPDLAGKIIASPTRRCEAFCGEVGDRGKTMRPSYVVLMVALPIAAVGAQQPTSITLSCNGTSKLMTAGDDTKPDPVTNLGMIVNFAERTVSFESYHIPFERADSTMVFHGTQAMSYAGTKLKPVTVDGSVDRVTGAASVTFLHERVGDNSTWELLCRPATRLF</sequence>
<protein>
    <submittedName>
        <fullName evidence="1">Uncharacterized protein</fullName>
    </submittedName>
</protein>
<organism evidence="1 2">
    <name type="scientific">Bradyrhizobium erythrophlei</name>
    <dbReference type="NCBI Taxonomy" id="1437360"/>
    <lineage>
        <taxon>Bacteria</taxon>
        <taxon>Pseudomonadati</taxon>
        <taxon>Pseudomonadota</taxon>
        <taxon>Alphaproteobacteria</taxon>
        <taxon>Hyphomicrobiales</taxon>
        <taxon>Nitrobacteraceae</taxon>
        <taxon>Bradyrhizobium</taxon>
    </lineage>
</organism>
<accession>A0A1M5Q6L9</accession>
<proteinExistence type="predicted"/>
<dbReference type="AlphaFoldDB" id="A0A1M5Q6L9"/>
<evidence type="ECO:0000313" key="1">
    <source>
        <dbReference type="EMBL" id="SHH09695.1"/>
    </source>
</evidence>
<gene>
    <name evidence="1" type="ORF">SAMN05444169_5722</name>
</gene>
<reference evidence="1 2" key="1">
    <citation type="submission" date="2016-11" db="EMBL/GenBank/DDBJ databases">
        <authorList>
            <person name="Jaros S."/>
            <person name="Januszkiewicz K."/>
            <person name="Wedrychowicz H."/>
        </authorList>
    </citation>
    <scope>NUCLEOTIDE SEQUENCE [LARGE SCALE GENOMIC DNA]</scope>
    <source>
        <strain evidence="1 2">GAS242</strain>
    </source>
</reference>
<dbReference type="EMBL" id="LT670818">
    <property type="protein sequence ID" value="SHH09695.1"/>
    <property type="molecule type" value="Genomic_DNA"/>
</dbReference>
<dbReference type="Proteomes" id="UP000190675">
    <property type="component" value="Chromosome I"/>
</dbReference>